<dbReference type="RefSeq" id="WP_118214309.1">
    <property type="nucleotide sequence ID" value="NZ_JANUIC010000005.1"/>
</dbReference>
<dbReference type="Proteomes" id="UP000284785">
    <property type="component" value="Unassembled WGS sequence"/>
</dbReference>
<evidence type="ECO:0000313" key="2">
    <source>
        <dbReference type="EMBL" id="RHD91604.1"/>
    </source>
</evidence>
<proteinExistence type="predicted"/>
<reference evidence="2 3" key="1">
    <citation type="submission" date="2018-08" db="EMBL/GenBank/DDBJ databases">
        <title>A genome reference for cultivated species of the human gut microbiota.</title>
        <authorList>
            <person name="Zou Y."/>
            <person name="Xue W."/>
            <person name="Luo G."/>
        </authorList>
    </citation>
    <scope>NUCLEOTIDE SEQUENCE [LARGE SCALE GENOMIC DNA]</scope>
    <source>
        <strain evidence="2 3">AM30-26</strain>
    </source>
</reference>
<sequence>MGERIRISNETLNQYGTWVKTDGVDLSQYERNPILLWMHQRGVIIGMIKDIRRENGEITGEPYFDEVREESKLAKQQWEKGTLRMGSPHFEILEMSEDPALLKPGQTCPTVTKSRLVEYSMVDIGGNDDNLRLVYEGKELKLSRQEGAHSLPLLKNNNHPKTLPQMNEELKAVALMLGLTDAATLTDVQKKINVVLEYQNANARLISEKDNLQKELDKLKLAGVTTLVDTAIAEGKIGADKKEHFITLGKTVGAESLKLTFDAMNAAVRPTAILAGGKTSSAASAGVYEKWEDVPEAELKLMRSGDPEQYKRLYKKQFGVDCPQLV</sequence>
<evidence type="ECO:0000313" key="3">
    <source>
        <dbReference type="Proteomes" id="UP000284785"/>
    </source>
</evidence>
<gene>
    <name evidence="2" type="ORF">DW780_00965</name>
</gene>
<evidence type="ECO:0008006" key="4">
    <source>
        <dbReference type="Google" id="ProtNLM"/>
    </source>
</evidence>
<evidence type="ECO:0000256" key="1">
    <source>
        <dbReference type="SAM" id="Coils"/>
    </source>
</evidence>
<dbReference type="EMBL" id="QSJP01000001">
    <property type="protein sequence ID" value="RHD91604.1"/>
    <property type="molecule type" value="Genomic_DNA"/>
</dbReference>
<organism evidence="2 3">
    <name type="scientific">Bacteroides thetaiotaomicron</name>
    <dbReference type="NCBI Taxonomy" id="818"/>
    <lineage>
        <taxon>Bacteria</taxon>
        <taxon>Pseudomonadati</taxon>
        <taxon>Bacteroidota</taxon>
        <taxon>Bacteroidia</taxon>
        <taxon>Bacteroidales</taxon>
        <taxon>Bacteroidaceae</taxon>
        <taxon>Bacteroides</taxon>
    </lineage>
</organism>
<comment type="caution">
    <text evidence="2">The sequence shown here is derived from an EMBL/GenBank/DDBJ whole genome shotgun (WGS) entry which is preliminary data.</text>
</comment>
<accession>A0A414HV02</accession>
<name>A0A414HV02_BACT4</name>
<feature type="coiled-coil region" evidence="1">
    <location>
        <begin position="195"/>
        <end position="222"/>
    </location>
</feature>
<protein>
    <recommendedName>
        <fullName evidence="4">Peptidase</fullName>
    </recommendedName>
</protein>
<keyword evidence="1" id="KW-0175">Coiled coil</keyword>
<dbReference type="AlphaFoldDB" id="A0A414HV02"/>